<gene>
    <name evidence="3" type="ORF">GCM10023161_24200</name>
</gene>
<dbReference type="PANTHER" id="PTHR43767">
    <property type="entry name" value="LONG-CHAIN-FATTY-ACID--COA LIGASE"/>
    <property type="match status" value="1"/>
</dbReference>
<dbReference type="EMBL" id="BAABGF010000030">
    <property type="protein sequence ID" value="GAA4541583.1"/>
    <property type="molecule type" value="Genomic_DNA"/>
</dbReference>
<dbReference type="GO" id="GO:0016874">
    <property type="term" value="F:ligase activity"/>
    <property type="evidence" value="ECO:0007669"/>
    <property type="project" value="UniProtKB-KW"/>
</dbReference>
<sequence length="534" mass="57278">MRGDTTTVAGVLAHQAHSRGDHSLLVCDGERTSYREAEVRSAKLARGLLAIGAGKGSHVGLLYPNGPEFVVAMLAAARIGAVVVPFSTFVTGREMGEQLLDSDVEILLIAATFRTHDYVQRLEQVLSDPEFQSDRRLFSPTAPQLRQVGIGYRPGAPRRVRDIERFYGLAETVAPELLAATQGDVHGCDPVAIVYTSGSTSAPKGVVHTHAALLGHQRNLNTIRGLTAEDKLFCNSPFFWIGGFAFGLLATLVAGSTLVCSNATDPAETLDLLEAERPSMTNGFSAGIAHLADHPSFPRRDLSSLRRGNLYAIMAPGVRPADPELRHNMLGMTEAGSVVLISDDETDQPENRRGSFGKPAPGFDTKVIDTETGLRVGVGEAGELCIRGPYVMQGYYRRSREECFDADGWFHTGDLVRADADGFFYYLGRLTTMIKTAGANVSADEVERAIGRVTGGLTAHVVGVPDAQRGQLVAAAVVVPDGAALDEAALRDGLKAELSAYKIPRRLLAVSRSQLPLLSSGKVDTRGLRELFDA</sequence>
<dbReference type="PANTHER" id="PTHR43767:SF1">
    <property type="entry name" value="NONRIBOSOMAL PEPTIDE SYNTHASE PES1 (EUROFUNG)-RELATED"/>
    <property type="match status" value="1"/>
</dbReference>
<keyword evidence="3" id="KW-0436">Ligase</keyword>
<dbReference type="InterPro" id="IPR050237">
    <property type="entry name" value="ATP-dep_AMP-bd_enzyme"/>
</dbReference>
<evidence type="ECO:0000313" key="3">
    <source>
        <dbReference type="EMBL" id="GAA4541583.1"/>
    </source>
</evidence>
<organism evidence="3 4">
    <name type="scientific">Mycobacterium paraffinicum</name>
    <dbReference type="NCBI Taxonomy" id="53378"/>
    <lineage>
        <taxon>Bacteria</taxon>
        <taxon>Bacillati</taxon>
        <taxon>Actinomycetota</taxon>
        <taxon>Actinomycetes</taxon>
        <taxon>Mycobacteriales</taxon>
        <taxon>Mycobacteriaceae</taxon>
        <taxon>Mycobacterium</taxon>
    </lineage>
</organism>
<dbReference type="InterPro" id="IPR020845">
    <property type="entry name" value="AMP-binding_CS"/>
</dbReference>
<dbReference type="RefSeq" id="WP_264046066.1">
    <property type="nucleotide sequence ID" value="NZ_BAABGF010000030.1"/>
</dbReference>
<name>A0ABP8RL83_9MYCO</name>
<dbReference type="Proteomes" id="UP001501417">
    <property type="component" value="Unassembled WGS sequence"/>
</dbReference>
<feature type="domain" description="AMP-binding enzyme C-terminal" evidence="2">
    <location>
        <begin position="445"/>
        <end position="522"/>
    </location>
</feature>
<comment type="caution">
    <text evidence="3">The sequence shown here is derived from an EMBL/GenBank/DDBJ whole genome shotgun (WGS) entry which is preliminary data.</text>
</comment>
<evidence type="ECO:0000259" key="2">
    <source>
        <dbReference type="Pfam" id="PF13193"/>
    </source>
</evidence>
<dbReference type="CDD" id="cd04433">
    <property type="entry name" value="AFD_class_I"/>
    <property type="match status" value="1"/>
</dbReference>
<dbReference type="InterPro" id="IPR042099">
    <property type="entry name" value="ANL_N_sf"/>
</dbReference>
<dbReference type="InterPro" id="IPR025110">
    <property type="entry name" value="AMP-bd_C"/>
</dbReference>
<reference evidence="4" key="1">
    <citation type="journal article" date="2019" name="Int. J. Syst. Evol. Microbiol.">
        <title>The Global Catalogue of Microorganisms (GCM) 10K type strain sequencing project: providing services to taxonomists for standard genome sequencing and annotation.</title>
        <authorList>
            <consortium name="The Broad Institute Genomics Platform"/>
            <consortium name="The Broad Institute Genome Sequencing Center for Infectious Disease"/>
            <person name="Wu L."/>
            <person name="Ma J."/>
        </authorList>
    </citation>
    <scope>NUCLEOTIDE SEQUENCE [LARGE SCALE GENOMIC DNA]</scope>
    <source>
        <strain evidence="4">JCM 17782</strain>
    </source>
</reference>
<dbReference type="InterPro" id="IPR000873">
    <property type="entry name" value="AMP-dep_synth/lig_dom"/>
</dbReference>
<evidence type="ECO:0000313" key="4">
    <source>
        <dbReference type="Proteomes" id="UP001501417"/>
    </source>
</evidence>
<keyword evidence="4" id="KW-1185">Reference proteome</keyword>
<dbReference type="Gene3D" id="3.30.300.30">
    <property type="match status" value="1"/>
</dbReference>
<feature type="domain" description="AMP-dependent synthetase/ligase" evidence="1">
    <location>
        <begin position="13"/>
        <end position="396"/>
    </location>
</feature>
<dbReference type="SUPFAM" id="SSF56801">
    <property type="entry name" value="Acetyl-CoA synthetase-like"/>
    <property type="match status" value="1"/>
</dbReference>
<proteinExistence type="predicted"/>
<accession>A0ABP8RL83</accession>
<evidence type="ECO:0000259" key="1">
    <source>
        <dbReference type="Pfam" id="PF00501"/>
    </source>
</evidence>
<dbReference type="InterPro" id="IPR045851">
    <property type="entry name" value="AMP-bd_C_sf"/>
</dbReference>
<dbReference type="PROSITE" id="PS00455">
    <property type="entry name" value="AMP_BINDING"/>
    <property type="match status" value="1"/>
</dbReference>
<dbReference type="Pfam" id="PF13193">
    <property type="entry name" value="AMP-binding_C"/>
    <property type="match status" value="1"/>
</dbReference>
<dbReference type="Gene3D" id="3.40.50.12780">
    <property type="entry name" value="N-terminal domain of ligase-like"/>
    <property type="match status" value="1"/>
</dbReference>
<dbReference type="Pfam" id="PF00501">
    <property type="entry name" value="AMP-binding"/>
    <property type="match status" value="1"/>
</dbReference>
<protein>
    <submittedName>
        <fullName evidence="3">Long-chain fatty acid--CoA ligase</fullName>
    </submittedName>
</protein>